<proteinExistence type="predicted"/>
<dbReference type="InterPro" id="IPR046796">
    <property type="entry name" value="Transposase_32_dom"/>
</dbReference>
<comment type="caution">
    <text evidence="3">The sequence shown here is derived from an EMBL/GenBank/DDBJ whole genome shotgun (WGS) entry which is preliminary data.</text>
</comment>
<evidence type="ECO:0000259" key="2">
    <source>
        <dbReference type="Pfam" id="PF20167"/>
    </source>
</evidence>
<sequence length="511" mass="55790">MSTNSKDMILTSCTHSQKVHRLEESLNRGSLTSSSIKENTGADNNRINLEDDARSKERTSEETPVTNISKKLRSNSRKGVATSSQTTITAADPPSKNVHTGPEVVEVNDTSEEEDGVRISVPVPDRSKRLRSNSGKGVATPSQKVNTPKEGKKTSTPAKKCVKFRPPRSASKVTTSGKEKKNLKRKEPVSSESEFEEEIVKATTGGSSRQTVKGKKVPLNVPYAPLDNLMELIEVAGLVKTVKDLGSCYEKLVKEFLVNIGEKCNDPENPEFRKVFVRGRCTNFSPAIVNEFLGRSTETVPALQVSNDEICKTLTNNQVKKWSGKLQSAKLTAKYALLNKIVVINWIPTSHTSEVTIGLTKFIYAIGTKSPFDFSSYVFEQTLKHSKTLAVQMSIAFPTLLCGIILGQHPDIYTPADVPCAREADLSLDYRLFEGSHAADIAGPSSKKSVDTLSKKQMIVELKATSRALEEKKLSVDRVIQALEAEVAEEGGMEDGGVDVQVEDSAESASI</sequence>
<feature type="domain" description="Putative plant transposon protein" evidence="2">
    <location>
        <begin position="240"/>
        <end position="401"/>
    </location>
</feature>
<feature type="compositionally biased region" description="Basic and acidic residues" evidence="1">
    <location>
        <begin position="177"/>
        <end position="189"/>
    </location>
</feature>
<protein>
    <submittedName>
        <fullName evidence="3">Envelope-like protein</fullName>
    </submittedName>
</protein>
<dbReference type="Proteomes" id="UP000236291">
    <property type="component" value="Unassembled WGS sequence"/>
</dbReference>
<dbReference type="EMBL" id="ASHM01028051">
    <property type="protein sequence ID" value="PNX74771.1"/>
    <property type="molecule type" value="Genomic_DNA"/>
</dbReference>
<reference evidence="3 4" key="1">
    <citation type="journal article" date="2014" name="Am. J. Bot.">
        <title>Genome assembly and annotation for red clover (Trifolium pratense; Fabaceae).</title>
        <authorList>
            <person name="Istvanek J."/>
            <person name="Jaros M."/>
            <person name="Krenek A."/>
            <person name="Repkova J."/>
        </authorList>
    </citation>
    <scope>NUCLEOTIDE SEQUENCE [LARGE SCALE GENOMIC DNA]</scope>
    <source>
        <strain evidence="4">cv. Tatra</strain>
        <tissue evidence="3">Young leaves</tissue>
    </source>
</reference>
<gene>
    <name evidence="3" type="ORF">L195_g030698</name>
</gene>
<accession>A0A2K3L8A4</accession>
<dbReference type="Pfam" id="PF20167">
    <property type="entry name" value="Transposase_32"/>
    <property type="match status" value="1"/>
</dbReference>
<feature type="compositionally biased region" description="Polar residues" evidence="1">
    <location>
        <begin position="132"/>
        <end position="146"/>
    </location>
</feature>
<feature type="region of interest" description="Disordered" evidence="1">
    <location>
        <begin position="1"/>
        <end position="212"/>
    </location>
</feature>
<name>A0A2K3L8A4_TRIPR</name>
<feature type="compositionally biased region" description="Basic and acidic residues" evidence="1">
    <location>
        <begin position="48"/>
        <end position="61"/>
    </location>
</feature>
<organism evidence="3 4">
    <name type="scientific">Trifolium pratense</name>
    <name type="common">Red clover</name>
    <dbReference type="NCBI Taxonomy" id="57577"/>
    <lineage>
        <taxon>Eukaryota</taxon>
        <taxon>Viridiplantae</taxon>
        <taxon>Streptophyta</taxon>
        <taxon>Embryophyta</taxon>
        <taxon>Tracheophyta</taxon>
        <taxon>Spermatophyta</taxon>
        <taxon>Magnoliopsida</taxon>
        <taxon>eudicotyledons</taxon>
        <taxon>Gunneridae</taxon>
        <taxon>Pentapetalae</taxon>
        <taxon>rosids</taxon>
        <taxon>fabids</taxon>
        <taxon>Fabales</taxon>
        <taxon>Fabaceae</taxon>
        <taxon>Papilionoideae</taxon>
        <taxon>50 kb inversion clade</taxon>
        <taxon>NPAAA clade</taxon>
        <taxon>Hologalegina</taxon>
        <taxon>IRL clade</taxon>
        <taxon>Trifolieae</taxon>
        <taxon>Trifolium</taxon>
    </lineage>
</organism>
<feature type="region of interest" description="Disordered" evidence="1">
    <location>
        <begin position="490"/>
        <end position="511"/>
    </location>
</feature>
<feature type="compositionally biased region" description="Polar residues" evidence="1">
    <location>
        <begin position="27"/>
        <end position="47"/>
    </location>
</feature>
<evidence type="ECO:0000313" key="4">
    <source>
        <dbReference type="Proteomes" id="UP000236291"/>
    </source>
</evidence>
<evidence type="ECO:0000256" key="1">
    <source>
        <dbReference type="SAM" id="MobiDB-lite"/>
    </source>
</evidence>
<evidence type="ECO:0000313" key="3">
    <source>
        <dbReference type="EMBL" id="PNX74771.1"/>
    </source>
</evidence>
<reference evidence="3 4" key="2">
    <citation type="journal article" date="2017" name="Front. Plant Sci.">
        <title>Gene Classification and Mining of Molecular Markers Useful in Red Clover (Trifolium pratense) Breeding.</title>
        <authorList>
            <person name="Istvanek J."/>
            <person name="Dluhosova J."/>
            <person name="Dluhos P."/>
            <person name="Patkova L."/>
            <person name="Nedelnik J."/>
            <person name="Repkova J."/>
        </authorList>
    </citation>
    <scope>NUCLEOTIDE SEQUENCE [LARGE SCALE GENOMIC DNA]</scope>
    <source>
        <strain evidence="4">cv. Tatra</strain>
        <tissue evidence="3">Young leaves</tissue>
    </source>
</reference>
<dbReference type="AlphaFoldDB" id="A0A2K3L8A4"/>
<feature type="compositionally biased region" description="Polar residues" evidence="1">
    <location>
        <begin position="1"/>
        <end position="16"/>
    </location>
</feature>